<name>A0A0C3H474_OIDMZ</name>
<dbReference type="HOGENOM" id="CLU_1027113_0_0_1"/>
<dbReference type="AlphaFoldDB" id="A0A0C3H474"/>
<evidence type="ECO:0000256" key="1">
    <source>
        <dbReference type="SAM" id="Phobius"/>
    </source>
</evidence>
<keyword evidence="1" id="KW-0472">Membrane</keyword>
<keyword evidence="3" id="KW-1185">Reference proteome</keyword>
<reference evidence="3" key="2">
    <citation type="submission" date="2015-01" db="EMBL/GenBank/DDBJ databases">
        <title>Evolutionary Origins and Diversification of the Mycorrhizal Mutualists.</title>
        <authorList>
            <consortium name="DOE Joint Genome Institute"/>
            <consortium name="Mycorrhizal Genomics Consortium"/>
            <person name="Kohler A."/>
            <person name="Kuo A."/>
            <person name="Nagy L.G."/>
            <person name="Floudas D."/>
            <person name="Copeland A."/>
            <person name="Barry K.W."/>
            <person name="Cichocki N."/>
            <person name="Veneault-Fourrey C."/>
            <person name="LaButti K."/>
            <person name="Lindquist E.A."/>
            <person name="Lipzen A."/>
            <person name="Lundell T."/>
            <person name="Morin E."/>
            <person name="Murat C."/>
            <person name="Riley R."/>
            <person name="Ohm R."/>
            <person name="Sun H."/>
            <person name="Tunlid A."/>
            <person name="Henrissat B."/>
            <person name="Grigoriev I.V."/>
            <person name="Hibbett D.S."/>
            <person name="Martin F."/>
        </authorList>
    </citation>
    <scope>NUCLEOTIDE SEQUENCE [LARGE SCALE GENOMIC DNA]</scope>
    <source>
        <strain evidence="3">Zn</strain>
    </source>
</reference>
<proteinExistence type="predicted"/>
<feature type="transmembrane region" description="Helical" evidence="1">
    <location>
        <begin position="92"/>
        <end position="111"/>
    </location>
</feature>
<dbReference type="Proteomes" id="UP000054321">
    <property type="component" value="Unassembled WGS sequence"/>
</dbReference>
<dbReference type="EMBL" id="KN832881">
    <property type="protein sequence ID" value="KIM98129.1"/>
    <property type="molecule type" value="Genomic_DNA"/>
</dbReference>
<gene>
    <name evidence="2" type="ORF">OIDMADRAFT_182468</name>
</gene>
<sequence>MRLCPRGCPTGSWYPTTMALGYARHQKRDVGDIFTSTGKDGTRPDVADCGASQPGKGMRSRIQVRRECAGRPGLAGSSSLRPETGPSERHKLFISLFLFTLIPIAIIVVAVTKKRRRKNTKTNRPRGLKWLSYTFQYVFVAAGWTATNIPYSRSAGDATSLRAMVVSRRFRVCAAAGLETRRRDWLALCRGYILGRAGTRAPTAVTDATARLGCGSAFETWCYVSKSQKVTAVSYQSPELQLQPTIGTGCEGATVAAFPERSNWRPSRAAS</sequence>
<keyword evidence="1" id="KW-1133">Transmembrane helix</keyword>
<reference evidence="2 3" key="1">
    <citation type="submission" date="2014-04" db="EMBL/GenBank/DDBJ databases">
        <authorList>
            <consortium name="DOE Joint Genome Institute"/>
            <person name="Kuo A."/>
            <person name="Martino E."/>
            <person name="Perotto S."/>
            <person name="Kohler A."/>
            <person name="Nagy L.G."/>
            <person name="Floudas D."/>
            <person name="Copeland A."/>
            <person name="Barry K.W."/>
            <person name="Cichocki N."/>
            <person name="Veneault-Fourrey C."/>
            <person name="LaButti K."/>
            <person name="Lindquist E.A."/>
            <person name="Lipzen A."/>
            <person name="Lundell T."/>
            <person name="Morin E."/>
            <person name="Murat C."/>
            <person name="Sun H."/>
            <person name="Tunlid A."/>
            <person name="Henrissat B."/>
            <person name="Grigoriev I.V."/>
            <person name="Hibbett D.S."/>
            <person name="Martin F."/>
            <person name="Nordberg H.P."/>
            <person name="Cantor M.N."/>
            <person name="Hua S.X."/>
        </authorList>
    </citation>
    <scope>NUCLEOTIDE SEQUENCE [LARGE SCALE GENOMIC DNA]</scope>
    <source>
        <strain evidence="2 3">Zn</strain>
    </source>
</reference>
<dbReference type="InParanoid" id="A0A0C3H474"/>
<keyword evidence="1" id="KW-0812">Transmembrane</keyword>
<evidence type="ECO:0000313" key="2">
    <source>
        <dbReference type="EMBL" id="KIM98129.1"/>
    </source>
</evidence>
<protein>
    <submittedName>
        <fullName evidence="2">Uncharacterized protein</fullName>
    </submittedName>
</protein>
<organism evidence="2 3">
    <name type="scientific">Oidiodendron maius (strain Zn)</name>
    <dbReference type="NCBI Taxonomy" id="913774"/>
    <lineage>
        <taxon>Eukaryota</taxon>
        <taxon>Fungi</taxon>
        <taxon>Dikarya</taxon>
        <taxon>Ascomycota</taxon>
        <taxon>Pezizomycotina</taxon>
        <taxon>Leotiomycetes</taxon>
        <taxon>Leotiomycetes incertae sedis</taxon>
        <taxon>Myxotrichaceae</taxon>
        <taxon>Oidiodendron</taxon>
    </lineage>
</organism>
<accession>A0A0C3H474</accession>
<evidence type="ECO:0000313" key="3">
    <source>
        <dbReference type="Proteomes" id="UP000054321"/>
    </source>
</evidence>